<gene>
    <name evidence="1" type="ORF">BDV95DRAFT_595395</name>
</gene>
<proteinExistence type="predicted"/>
<comment type="caution">
    <text evidence="1">The sequence shown here is derived from an EMBL/GenBank/DDBJ whole genome shotgun (WGS) entry which is preliminary data.</text>
</comment>
<accession>A0A7C8MMV6</accession>
<evidence type="ECO:0000313" key="2">
    <source>
        <dbReference type="Proteomes" id="UP000481861"/>
    </source>
</evidence>
<protein>
    <submittedName>
        <fullName evidence="1">Uncharacterized protein</fullName>
    </submittedName>
</protein>
<dbReference type="EMBL" id="JAADJZ010000013">
    <property type="protein sequence ID" value="KAF2870685.1"/>
    <property type="molecule type" value="Genomic_DNA"/>
</dbReference>
<keyword evidence="2" id="KW-1185">Reference proteome</keyword>
<sequence>MATLEQRLQRVRARVEFHYGKISSLEGRRYEHKHDVQHDNEGTESVGDDPQISQAKIDEQLRITAEAALRKNPFDISDVAVHIVVEKKGGMGAMWCDWGNHMPGVDDIIRRGLLESEGCRFDKNGRVLGSRVDFVEFEGDMRGTEMEKYIDQFTMKYDRSLWTRETLAEKE</sequence>
<dbReference type="Proteomes" id="UP000481861">
    <property type="component" value="Unassembled WGS sequence"/>
</dbReference>
<evidence type="ECO:0000313" key="1">
    <source>
        <dbReference type="EMBL" id="KAF2870685.1"/>
    </source>
</evidence>
<dbReference type="OrthoDB" id="3669179at2759"/>
<reference evidence="1 2" key="1">
    <citation type="submission" date="2020-01" db="EMBL/GenBank/DDBJ databases">
        <authorList>
            <consortium name="DOE Joint Genome Institute"/>
            <person name="Haridas S."/>
            <person name="Albert R."/>
            <person name="Binder M."/>
            <person name="Bloem J."/>
            <person name="Labutti K."/>
            <person name="Salamov A."/>
            <person name="Andreopoulos B."/>
            <person name="Baker S.E."/>
            <person name="Barry K."/>
            <person name="Bills G."/>
            <person name="Bluhm B.H."/>
            <person name="Cannon C."/>
            <person name="Castanera R."/>
            <person name="Culley D.E."/>
            <person name="Daum C."/>
            <person name="Ezra D."/>
            <person name="Gonzalez J.B."/>
            <person name="Henrissat B."/>
            <person name="Kuo A."/>
            <person name="Liang C."/>
            <person name="Lipzen A."/>
            <person name="Lutzoni F."/>
            <person name="Magnuson J."/>
            <person name="Mondo S."/>
            <person name="Nolan M."/>
            <person name="Ohm R."/>
            <person name="Pangilinan J."/>
            <person name="Park H.-J.H."/>
            <person name="Ramirez L."/>
            <person name="Alfaro M."/>
            <person name="Sun H."/>
            <person name="Tritt A."/>
            <person name="Yoshinaga Y."/>
            <person name="Zwiers L.-H.L."/>
            <person name="Turgeon B.G."/>
            <person name="Goodwin S.B."/>
            <person name="Spatafora J.W."/>
            <person name="Crous P.W."/>
            <person name="Grigoriev I.V."/>
        </authorList>
    </citation>
    <scope>NUCLEOTIDE SEQUENCE [LARGE SCALE GENOMIC DNA]</scope>
    <source>
        <strain evidence="1 2">CBS 611.86</strain>
    </source>
</reference>
<organism evidence="1 2">
    <name type="scientific">Massariosphaeria phaeospora</name>
    <dbReference type="NCBI Taxonomy" id="100035"/>
    <lineage>
        <taxon>Eukaryota</taxon>
        <taxon>Fungi</taxon>
        <taxon>Dikarya</taxon>
        <taxon>Ascomycota</taxon>
        <taxon>Pezizomycotina</taxon>
        <taxon>Dothideomycetes</taxon>
        <taxon>Pleosporomycetidae</taxon>
        <taxon>Pleosporales</taxon>
        <taxon>Pleosporales incertae sedis</taxon>
        <taxon>Massariosphaeria</taxon>
    </lineage>
</organism>
<name>A0A7C8MMV6_9PLEO</name>
<dbReference type="AlphaFoldDB" id="A0A7C8MMV6"/>